<dbReference type="InterPro" id="IPR036736">
    <property type="entry name" value="ACP-like_sf"/>
</dbReference>
<proteinExistence type="predicted"/>
<dbReference type="Gene3D" id="1.10.1200.10">
    <property type="entry name" value="ACP-like"/>
    <property type="match status" value="1"/>
</dbReference>
<gene>
    <name evidence="4" type="ORF">GCM10009560_53880</name>
</gene>
<reference evidence="4 5" key="1">
    <citation type="journal article" date="2019" name="Int. J. Syst. Evol. Microbiol.">
        <title>The Global Catalogue of Microorganisms (GCM) 10K type strain sequencing project: providing services to taxonomists for standard genome sequencing and annotation.</title>
        <authorList>
            <consortium name="The Broad Institute Genomics Platform"/>
            <consortium name="The Broad Institute Genome Sequencing Center for Infectious Disease"/>
            <person name="Wu L."/>
            <person name="Ma J."/>
        </authorList>
    </citation>
    <scope>NUCLEOTIDE SEQUENCE [LARGE SCALE GENOMIC DNA]</scope>
    <source>
        <strain evidence="4 5">JCM 11136</strain>
    </source>
</reference>
<dbReference type="EMBL" id="BAAAHQ010000031">
    <property type="protein sequence ID" value="GAA0941708.1"/>
    <property type="molecule type" value="Genomic_DNA"/>
</dbReference>
<feature type="domain" description="Polyketide synthase-like phosphopantetheine-binding" evidence="3">
    <location>
        <begin position="8"/>
        <end position="66"/>
    </location>
</feature>
<protein>
    <recommendedName>
        <fullName evidence="3">Polyketide synthase-like phosphopantetheine-binding domain-containing protein</fullName>
    </recommendedName>
</protein>
<dbReference type="InterPro" id="IPR009081">
    <property type="entry name" value="PP-bd_ACP"/>
</dbReference>
<dbReference type="InterPro" id="IPR020806">
    <property type="entry name" value="PKS_PP-bd"/>
</dbReference>
<dbReference type="RefSeq" id="WP_343952835.1">
    <property type="nucleotide sequence ID" value="NZ_BAAAHQ010000031.1"/>
</dbReference>
<accession>A0ABN1QEX2</accession>
<keyword evidence="5" id="KW-1185">Reference proteome</keyword>
<keyword evidence="2" id="KW-0597">Phosphoprotein</keyword>
<dbReference type="Proteomes" id="UP001501578">
    <property type="component" value="Unassembled WGS sequence"/>
</dbReference>
<evidence type="ECO:0000313" key="5">
    <source>
        <dbReference type="Proteomes" id="UP001501578"/>
    </source>
</evidence>
<name>A0ABN1QEX2_9ACTN</name>
<evidence type="ECO:0000259" key="3">
    <source>
        <dbReference type="SMART" id="SM00823"/>
    </source>
</evidence>
<dbReference type="SMART" id="SM00823">
    <property type="entry name" value="PKS_PP"/>
    <property type="match status" value="1"/>
</dbReference>
<evidence type="ECO:0000313" key="4">
    <source>
        <dbReference type="EMBL" id="GAA0941708.1"/>
    </source>
</evidence>
<organism evidence="4 5">
    <name type="scientific">Nonomuraea longicatena</name>
    <dbReference type="NCBI Taxonomy" id="83682"/>
    <lineage>
        <taxon>Bacteria</taxon>
        <taxon>Bacillati</taxon>
        <taxon>Actinomycetota</taxon>
        <taxon>Actinomycetes</taxon>
        <taxon>Streptosporangiales</taxon>
        <taxon>Streptosporangiaceae</taxon>
        <taxon>Nonomuraea</taxon>
    </lineage>
</organism>
<sequence length="79" mass="8467">MTTEDYGAHALRGILTANLGLEDDVLDRSWTASLTDLGVDSIGVLELQTVIEQRYRVSLPETTGELSPADIHDLVANGG</sequence>
<evidence type="ECO:0000256" key="2">
    <source>
        <dbReference type="ARBA" id="ARBA00022553"/>
    </source>
</evidence>
<comment type="caution">
    <text evidence="4">The sequence shown here is derived from an EMBL/GenBank/DDBJ whole genome shotgun (WGS) entry which is preliminary data.</text>
</comment>
<dbReference type="Pfam" id="PF00550">
    <property type="entry name" value="PP-binding"/>
    <property type="match status" value="1"/>
</dbReference>
<dbReference type="SUPFAM" id="SSF47336">
    <property type="entry name" value="ACP-like"/>
    <property type="match status" value="1"/>
</dbReference>
<keyword evidence="1" id="KW-0596">Phosphopantetheine</keyword>
<evidence type="ECO:0000256" key="1">
    <source>
        <dbReference type="ARBA" id="ARBA00022450"/>
    </source>
</evidence>